<proteinExistence type="predicted"/>
<feature type="transmembrane region" description="Helical" evidence="1">
    <location>
        <begin position="14"/>
        <end position="34"/>
    </location>
</feature>
<dbReference type="InterPro" id="IPR036938">
    <property type="entry name" value="PAP2/HPO_sf"/>
</dbReference>
<dbReference type="Gene3D" id="1.20.144.10">
    <property type="entry name" value="Phosphatidic acid phosphatase type 2/haloperoxidase"/>
    <property type="match status" value="1"/>
</dbReference>
<reference evidence="2 3" key="1">
    <citation type="submission" date="2015-02" db="EMBL/GenBank/DDBJ databases">
        <title>Draft genome sequences of ten Microbacterium spp. with emphasis on heavy metal contaminated environments.</title>
        <authorList>
            <person name="Corretto E."/>
        </authorList>
    </citation>
    <scope>NUCLEOTIDE SEQUENCE [LARGE SCALE GENOMIC DNA]</scope>
    <source>
        <strain evidence="2 3">DSM 12510</strain>
    </source>
</reference>
<feature type="transmembrane region" description="Helical" evidence="1">
    <location>
        <begin position="69"/>
        <end position="87"/>
    </location>
</feature>
<keyword evidence="1" id="KW-0812">Transmembrane</keyword>
<sequence>MSERGGSSETVRRAWRFASLSLAYAIGFVIFYVVAVRTAEGQRIDAGSLGVLGWLRGEAWLAFYEGRSVVLYGLLAVAAVAALTAALERRWTPVLLSIILVAVVAVASVGMKAVLPRPDLGDFAYAHNTFPSSHAAIALAASVAVIWCRPPWMSRVLVFVLAALVAYVSLGSVLSFAHRASDTFGGIVLTGAVSCALAAFVRTDVAPVSRLRRGVAIGSALAIVVASLYLLEAIGLFGGGDHMTQLGVAIVLGVLGLLGSVLAVHRPLGVQPQVKAIGSSADAPNEAL</sequence>
<dbReference type="EMBL" id="JYIZ01000040">
    <property type="protein sequence ID" value="KJL42701.1"/>
    <property type="molecule type" value="Genomic_DNA"/>
</dbReference>
<dbReference type="SUPFAM" id="SSF48317">
    <property type="entry name" value="Acid phosphatase/Vanadium-dependent haloperoxidase"/>
    <property type="match status" value="1"/>
</dbReference>
<feature type="transmembrane region" description="Helical" evidence="1">
    <location>
        <begin position="131"/>
        <end position="149"/>
    </location>
</feature>
<keyword evidence="1" id="KW-1133">Transmembrane helix</keyword>
<feature type="transmembrane region" description="Helical" evidence="1">
    <location>
        <begin position="243"/>
        <end position="264"/>
    </location>
</feature>
<feature type="transmembrane region" description="Helical" evidence="1">
    <location>
        <begin position="94"/>
        <end position="111"/>
    </location>
</feature>
<dbReference type="PATRIC" id="fig|92835.4.peg.1064"/>
<evidence type="ECO:0000313" key="3">
    <source>
        <dbReference type="Proteomes" id="UP000033956"/>
    </source>
</evidence>
<gene>
    <name evidence="2" type="ORF">RS81_01042</name>
</gene>
<evidence type="ECO:0000256" key="1">
    <source>
        <dbReference type="SAM" id="Phobius"/>
    </source>
</evidence>
<comment type="caution">
    <text evidence="2">The sequence shown here is derived from an EMBL/GenBank/DDBJ whole genome shotgun (WGS) entry which is preliminary data.</text>
</comment>
<organism evidence="2 3">
    <name type="scientific">Microbacterium terrae</name>
    <dbReference type="NCBI Taxonomy" id="69369"/>
    <lineage>
        <taxon>Bacteria</taxon>
        <taxon>Bacillati</taxon>
        <taxon>Actinomycetota</taxon>
        <taxon>Actinomycetes</taxon>
        <taxon>Micrococcales</taxon>
        <taxon>Microbacteriaceae</taxon>
        <taxon>Microbacterium</taxon>
    </lineage>
</organism>
<feature type="transmembrane region" description="Helical" evidence="1">
    <location>
        <begin position="156"/>
        <end position="177"/>
    </location>
</feature>
<dbReference type="Proteomes" id="UP000033956">
    <property type="component" value="Unassembled WGS sequence"/>
</dbReference>
<dbReference type="STRING" id="92835.RS81_01042"/>
<accession>A0A0M2H8H5</accession>
<name>A0A0M2H8H5_9MICO</name>
<dbReference type="AlphaFoldDB" id="A0A0M2H8H5"/>
<protein>
    <submittedName>
        <fullName evidence="2">PAP2 superfamily protein</fullName>
    </submittedName>
</protein>
<evidence type="ECO:0000313" key="2">
    <source>
        <dbReference type="EMBL" id="KJL42701.1"/>
    </source>
</evidence>
<feature type="transmembrane region" description="Helical" evidence="1">
    <location>
        <begin position="183"/>
        <end position="203"/>
    </location>
</feature>
<keyword evidence="1" id="KW-0472">Membrane</keyword>
<feature type="transmembrane region" description="Helical" evidence="1">
    <location>
        <begin position="215"/>
        <end position="237"/>
    </location>
</feature>
<keyword evidence="3" id="KW-1185">Reference proteome</keyword>